<evidence type="ECO:0000259" key="1">
    <source>
        <dbReference type="Pfam" id="PF23019"/>
    </source>
</evidence>
<organism evidence="2 3">
    <name type="scientific">Niabella ginsengisoli</name>
    <dbReference type="NCBI Taxonomy" id="522298"/>
    <lineage>
        <taxon>Bacteria</taxon>
        <taxon>Pseudomonadati</taxon>
        <taxon>Bacteroidota</taxon>
        <taxon>Chitinophagia</taxon>
        <taxon>Chitinophagales</taxon>
        <taxon>Chitinophagaceae</taxon>
        <taxon>Niabella</taxon>
    </lineage>
</organism>
<name>A0ABS9SQ35_9BACT</name>
<dbReference type="Pfam" id="PF23019">
    <property type="entry name" value="DUF7033"/>
    <property type="match status" value="1"/>
</dbReference>
<sequence length="191" mass="22405">MLIFSTHTTPRLQYIVDFISKQISNEEWFITNDEVQFASVKEAKINYSNKAFDDCLLQIQPHNLLFEEDIKPQSIICIEKEGVTIFFRNESETGFDIFAASFYLISRYEEYLPHKKDKHGRYSHENALAFQQNFLQQPLVNIWLQNFRQIILKYYPSLSVSKKKLAFYQLMILTSPGAIAIKAFGEIPEVF</sequence>
<accession>A0ABS9SQ35</accession>
<evidence type="ECO:0000313" key="3">
    <source>
        <dbReference type="Proteomes" id="UP001202248"/>
    </source>
</evidence>
<dbReference type="Proteomes" id="UP001202248">
    <property type="component" value="Unassembled WGS sequence"/>
</dbReference>
<proteinExistence type="predicted"/>
<keyword evidence="3" id="KW-1185">Reference proteome</keyword>
<evidence type="ECO:0000313" key="2">
    <source>
        <dbReference type="EMBL" id="MCH5600490.1"/>
    </source>
</evidence>
<dbReference type="RefSeq" id="WP_240832700.1">
    <property type="nucleotide sequence ID" value="NZ_JAKWBL010000004.1"/>
</dbReference>
<reference evidence="2 3" key="1">
    <citation type="submission" date="2022-02" db="EMBL/GenBank/DDBJ databases">
        <authorList>
            <person name="Min J."/>
        </authorList>
    </citation>
    <scope>NUCLEOTIDE SEQUENCE [LARGE SCALE GENOMIC DNA]</scope>
    <source>
        <strain evidence="2 3">GR10-1</strain>
    </source>
</reference>
<dbReference type="InterPro" id="IPR054297">
    <property type="entry name" value="DUF7033"/>
</dbReference>
<dbReference type="EMBL" id="JAKWBL010000004">
    <property type="protein sequence ID" value="MCH5600490.1"/>
    <property type="molecule type" value="Genomic_DNA"/>
</dbReference>
<comment type="caution">
    <text evidence="2">The sequence shown here is derived from an EMBL/GenBank/DDBJ whole genome shotgun (WGS) entry which is preliminary data.</text>
</comment>
<protein>
    <recommendedName>
        <fullName evidence="1">DUF7033 domain-containing protein</fullName>
    </recommendedName>
</protein>
<gene>
    <name evidence="2" type="ORF">MKP09_22515</name>
</gene>
<feature type="domain" description="DUF7033" evidence="1">
    <location>
        <begin position="94"/>
        <end position="174"/>
    </location>
</feature>